<comment type="caution">
    <text evidence="1">The sequence shown here is derived from an EMBL/GenBank/DDBJ whole genome shotgun (WGS) entry which is preliminary data.</text>
</comment>
<sequence>MKIQPPSTIREFSDDRSHIVMRIPECPSCWKIFNDGTHAPRLLMCGHTVCEFCLEQLFLDSGAIERCFTCPECRSISRCSDTQDLPKNFAILRALKSAPCSSLTENSCGKSQNLWQRVPSKYFTSVLNLVTSRIPEVIERKVREVGNALGISSVLLFCAPLSFVHTCVSCFTAGLGFLVLSWSSIGGVGLGLGMLFLWWTRNLVMLLHRFARFLFRVRVRAQKAE</sequence>
<dbReference type="EMBL" id="CM055111">
    <property type="protein sequence ID" value="KAJ7519805.1"/>
    <property type="molecule type" value="Genomic_DNA"/>
</dbReference>
<proteinExistence type="predicted"/>
<protein>
    <submittedName>
        <fullName evidence="1">Uncharacterized protein</fullName>
    </submittedName>
</protein>
<gene>
    <name evidence="1" type="ORF">O6H91_20G056300</name>
</gene>
<evidence type="ECO:0000313" key="1">
    <source>
        <dbReference type="EMBL" id="KAJ7519805.1"/>
    </source>
</evidence>
<evidence type="ECO:0000313" key="2">
    <source>
        <dbReference type="Proteomes" id="UP001162992"/>
    </source>
</evidence>
<keyword evidence="2" id="KW-1185">Reference proteome</keyword>
<name>A0ACC2AQG5_DIPCM</name>
<organism evidence="1 2">
    <name type="scientific">Diphasiastrum complanatum</name>
    <name type="common">Issler's clubmoss</name>
    <name type="synonym">Lycopodium complanatum</name>
    <dbReference type="NCBI Taxonomy" id="34168"/>
    <lineage>
        <taxon>Eukaryota</taxon>
        <taxon>Viridiplantae</taxon>
        <taxon>Streptophyta</taxon>
        <taxon>Embryophyta</taxon>
        <taxon>Tracheophyta</taxon>
        <taxon>Lycopodiopsida</taxon>
        <taxon>Lycopodiales</taxon>
        <taxon>Lycopodiaceae</taxon>
        <taxon>Lycopodioideae</taxon>
        <taxon>Diphasiastrum</taxon>
    </lineage>
</organism>
<dbReference type="Proteomes" id="UP001162992">
    <property type="component" value="Chromosome 20"/>
</dbReference>
<accession>A0ACC2AQG5</accession>
<reference evidence="2" key="1">
    <citation type="journal article" date="2024" name="Proc. Natl. Acad. Sci. U.S.A.">
        <title>Extraordinary preservation of gene collinearity over three hundred million years revealed in homosporous lycophytes.</title>
        <authorList>
            <person name="Li C."/>
            <person name="Wickell D."/>
            <person name="Kuo L.Y."/>
            <person name="Chen X."/>
            <person name="Nie B."/>
            <person name="Liao X."/>
            <person name="Peng D."/>
            <person name="Ji J."/>
            <person name="Jenkins J."/>
            <person name="Williams M."/>
            <person name="Shu S."/>
            <person name="Plott C."/>
            <person name="Barry K."/>
            <person name="Rajasekar S."/>
            <person name="Grimwood J."/>
            <person name="Han X."/>
            <person name="Sun S."/>
            <person name="Hou Z."/>
            <person name="He W."/>
            <person name="Dai G."/>
            <person name="Sun C."/>
            <person name="Schmutz J."/>
            <person name="Leebens-Mack J.H."/>
            <person name="Li F.W."/>
            <person name="Wang L."/>
        </authorList>
    </citation>
    <scope>NUCLEOTIDE SEQUENCE [LARGE SCALE GENOMIC DNA]</scope>
    <source>
        <strain evidence="2">cv. PW_Plant_1</strain>
    </source>
</reference>